<dbReference type="SMART" id="SM00342">
    <property type="entry name" value="HTH_ARAC"/>
    <property type="match status" value="1"/>
</dbReference>
<dbReference type="PROSITE" id="PS01124">
    <property type="entry name" value="HTH_ARAC_FAMILY_2"/>
    <property type="match status" value="1"/>
</dbReference>
<protein>
    <recommendedName>
        <fullName evidence="2">histidine kinase</fullName>
        <ecNumber evidence="2">2.7.13.3</ecNumber>
    </recommendedName>
</protein>
<dbReference type="SMART" id="SM00448">
    <property type="entry name" value="REC"/>
    <property type="match status" value="1"/>
</dbReference>
<reference evidence="11" key="1">
    <citation type="submission" date="2016-10" db="EMBL/GenBank/DDBJ databases">
        <authorList>
            <person name="Varghese N."/>
            <person name="Submissions S."/>
        </authorList>
    </citation>
    <scope>NUCLEOTIDE SEQUENCE [LARGE SCALE GENOMIC DNA]</scope>
    <source>
        <strain evidence="11">Gh-67</strain>
    </source>
</reference>
<feature type="domain" description="Histidine kinase" evidence="8">
    <location>
        <begin position="447"/>
        <end position="665"/>
    </location>
</feature>
<dbReference type="InterPro" id="IPR005467">
    <property type="entry name" value="His_kinase_dom"/>
</dbReference>
<dbReference type="SMART" id="SM00388">
    <property type="entry name" value="HisKA"/>
    <property type="match status" value="1"/>
</dbReference>
<feature type="chain" id="PRO_5011529246" description="histidine kinase" evidence="6">
    <location>
        <begin position="36"/>
        <end position="956"/>
    </location>
</feature>
<dbReference type="GO" id="GO:0043565">
    <property type="term" value="F:sequence-specific DNA binding"/>
    <property type="evidence" value="ECO:0007669"/>
    <property type="project" value="InterPro"/>
</dbReference>
<dbReference type="Gene3D" id="3.30.565.10">
    <property type="entry name" value="Histidine kinase-like ATPase, C-terminal domain"/>
    <property type="match status" value="1"/>
</dbReference>
<dbReference type="PROSITE" id="PS50109">
    <property type="entry name" value="HIS_KIN"/>
    <property type="match status" value="1"/>
</dbReference>
<dbReference type="GO" id="GO:0000155">
    <property type="term" value="F:phosphorelay sensor kinase activity"/>
    <property type="evidence" value="ECO:0007669"/>
    <property type="project" value="InterPro"/>
</dbReference>
<organism evidence="10 11">
    <name type="scientific">Mucilaginibacter gossypii</name>
    <dbReference type="NCBI Taxonomy" id="551996"/>
    <lineage>
        <taxon>Bacteria</taxon>
        <taxon>Pseudomonadati</taxon>
        <taxon>Bacteroidota</taxon>
        <taxon>Sphingobacteriia</taxon>
        <taxon>Sphingobacteriales</taxon>
        <taxon>Sphingobacteriaceae</taxon>
        <taxon>Mucilaginibacter</taxon>
    </lineage>
</organism>
<evidence type="ECO:0000313" key="11">
    <source>
        <dbReference type="Proteomes" id="UP000199705"/>
    </source>
</evidence>
<evidence type="ECO:0000313" key="10">
    <source>
        <dbReference type="EMBL" id="SDI05237.1"/>
    </source>
</evidence>
<dbReference type="Pfam" id="PF12833">
    <property type="entry name" value="HTH_18"/>
    <property type="match status" value="1"/>
</dbReference>
<dbReference type="PANTHER" id="PTHR43547:SF2">
    <property type="entry name" value="HYBRID SIGNAL TRANSDUCTION HISTIDINE KINASE C"/>
    <property type="match status" value="1"/>
</dbReference>
<keyword evidence="5" id="KW-0812">Transmembrane</keyword>
<keyword evidence="6" id="KW-0732">Signal</keyword>
<dbReference type="EMBL" id="FNCG01000015">
    <property type="protein sequence ID" value="SDI05237.1"/>
    <property type="molecule type" value="Genomic_DNA"/>
</dbReference>
<dbReference type="InterPro" id="IPR036890">
    <property type="entry name" value="HATPase_C_sf"/>
</dbReference>
<dbReference type="InterPro" id="IPR004358">
    <property type="entry name" value="Sig_transdc_His_kin-like_C"/>
</dbReference>
<evidence type="ECO:0000256" key="4">
    <source>
        <dbReference type="PROSITE-ProRule" id="PRU00169"/>
    </source>
</evidence>
<dbReference type="Pfam" id="PF00072">
    <property type="entry name" value="Response_reg"/>
    <property type="match status" value="1"/>
</dbReference>
<dbReference type="AlphaFoldDB" id="A0A1G8HEX6"/>
<dbReference type="EC" id="2.7.13.3" evidence="2"/>
<dbReference type="SUPFAM" id="SSF52172">
    <property type="entry name" value="CheY-like"/>
    <property type="match status" value="1"/>
</dbReference>
<dbReference type="InterPro" id="IPR003594">
    <property type="entry name" value="HATPase_dom"/>
</dbReference>
<dbReference type="Gene3D" id="1.25.40.10">
    <property type="entry name" value="Tetratricopeptide repeat domain"/>
    <property type="match status" value="2"/>
</dbReference>
<dbReference type="CDD" id="cd00075">
    <property type="entry name" value="HATPase"/>
    <property type="match status" value="1"/>
</dbReference>
<dbReference type="InterPro" id="IPR001789">
    <property type="entry name" value="Sig_transdc_resp-reg_receiver"/>
</dbReference>
<dbReference type="Proteomes" id="UP000199705">
    <property type="component" value="Unassembled WGS sequence"/>
</dbReference>
<evidence type="ECO:0000259" key="8">
    <source>
        <dbReference type="PROSITE" id="PS50109"/>
    </source>
</evidence>
<evidence type="ECO:0000256" key="2">
    <source>
        <dbReference type="ARBA" id="ARBA00012438"/>
    </source>
</evidence>
<keyword evidence="10" id="KW-0808">Transferase</keyword>
<evidence type="ECO:0000256" key="3">
    <source>
        <dbReference type="ARBA" id="ARBA00022553"/>
    </source>
</evidence>
<evidence type="ECO:0000256" key="5">
    <source>
        <dbReference type="SAM" id="Phobius"/>
    </source>
</evidence>
<sequence length="956" mass="107201">MGFNIMTPITIYPIHLFRRIIPFCVTILCSFAALAQSQSRPAKEPVLKILRSMKSPDSAAVLAKKLIDSARKNNNKPFEARVLLARAYQAYGIGNEHDALTFGREATKLTTTADSLTYEKAPIMVAYMLSREAKTVEALNVAFKILKECDNRGWKSLSIDCRACIADIYRSIGNPKQALPYAEQASKDALSIKDTASYIFALSNLSNILSERSISSPGNLVKATRLMEQVLDKKYAHFLSDFSIARYQGNLGRLYLMTNQDKKAEEILMKSLELSRKGEFKTLEKHNLNELMTMYVDHKEFKKAARYGEMAVSIQPESQSNITVQKNIYNHLTDAYEGIGDYKNAFKYSYLYRRLNDSINQLDKARDASELDKKYQADKRLLIAAGETKLVEVQRNFLIVLALFIVMSSIISYRWFILKKKRETALLAEEHSQLEKMDAMKTRFFANVSHELRTPLTLIMGPAVQLLAFTNYEDEQLNMLHSILRNSKKLLNMANELLDLGKLEAGKLALQPQPVALLSFVKILYQGFVSAAEYKQMDYRLLNFIDPALFVLLDQEKFEKIANNLISNAIKFTPYAGTITITADIKLEMIEFGVANTGVGIHPDDLPNIFDRYYQGRGNNEPSEGGTGIGLAIARELTELMGGHIAVDNNWGKGVFFKIVIPFKATEKPATEVSGTEAVIVSNSKTVGKDTNGELIMLVEDHHEMAAYIADILRPQYRLITAGNGRAALQKLQDMPVMPSLIISDVMMPEMDGFTLLETLKQSPAYCNIPVIMLTALANTRHKLKALHIGVDDYLTKPFLSSELLARTVNLINNAAARSGATISDDDELITGTNDLQIEQPAENPGLKLSPADLSWLEELEARVRKHTGKTDLTLAALSYELAISERQLFRRIKSITGLTPNKYIRAIKLQIAREAIESGKYRTIAEVSYAAGFDTPAYFGKLFKEHYGRDVNELL</sequence>
<keyword evidence="10" id="KW-0418">Kinase</keyword>
<name>A0A1G8HEX6_9SPHI</name>
<keyword evidence="11" id="KW-1185">Reference proteome</keyword>
<dbReference type="InterPro" id="IPR011990">
    <property type="entry name" value="TPR-like_helical_dom_sf"/>
</dbReference>
<dbReference type="GO" id="GO:0003700">
    <property type="term" value="F:DNA-binding transcription factor activity"/>
    <property type="evidence" value="ECO:0007669"/>
    <property type="project" value="InterPro"/>
</dbReference>
<evidence type="ECO:0000256" key="6">
    <source>
        <dbReference type="SAM" id="SignalP"/>
    </source>
</evidence>
<comment type="catalytic activity">
    <reaction evidence="1">
        <text>ATP + protein L-histidine = ADP + protein N-phospho-L-histidine.</text>
        <dbReference type="EC" id="2.7.13.3"/>
    </reaction>
</comment>
<dbReference type="Pfam" id="PF02518">
    <property type="entry name" value="HATPase_c"/>
    <property type="match status" value="1"/>
</dbReference>
<gene>
    <name evidence="10" type="ORF">SAMN05192573_115134</name>
</gene>
<dbReference type="SMART" id="SM00387">
    <property type="entry name" value="HATPase_c"/>
    <property type="match status" value="1"/>
</dbReference>
<evidence type="ECO:0000259" key="7">
    <source>
        <dbReference type="PROSITE" id="PS01124"/>
    </source>
</evidence>
<feature type="transmembrane region" description="Helical" evidence="5">
    <location>
        <begin position="397"/>
        <end position="416"/>
    </location>
</feature>
<feature type="modified residue" description="4-aspartylphosphate" evidence="4">
    <location>
        <position position="745"/>
    </location>
</feature>
<evidence type="ECO:0000256" key="1">
    <source>
        <dbReference type="ARBA" id="ARBA00000085"/>
    </source>
</evidence>
<dbReference type="Gene3D" id="1.10.10.60">
    <property type="entry name" value="Homeodomain-like"/>
    <property type="match status" value="1"/>
</dbReference>
<dbReference type="SUPFAM" id="SSF48452">
    <property type="entry name" value="TPR-like"/>
    <property type="match status" value="2"/>
</dbReference>
<accession>A0A1G8HEX6</accession>
<dbReference type="InterPro" id="IPR018060">
    <property type="entry name" value="HTH_AraC"/>
</dbReference>
<dbReference type="PANTHER" id="PTHR43547">
    <property type="entry name" value="TWO-COMPONENT HISTIDINE KINASE"/>
    <property type="match status" value="1"/>
</dbReference>
<dbReference type="InterPro" id="IPR011006">
    <property type="entry name" value="CheY-like_superfamily"/>
</dbReference>
<dbReference type="Gene3D" id="3.40.50.2300">
    <property type="match status" value="1"/>
</dbReference>
<dbReference type="InterPro" id="IPR003661">
    <property type="entry name" value="HisK_dim/P_dom"/>
</dbReference>
<dbReference type="PROSITE" id="PS50110">
    <property type="entry name" value="RESPONSE_REGULATORY"/>
    <property type="match status" value="1"/>
</dbReference>
<dbReference type="Gene3D" id="1.10.287.130">
    <property type="match status" value="1"/>
</dbReference>
<feature type="domain" description="HTH araC/xylS-type" evidence="7">
    <location>
        <begin position="858"/>
        <end position="956"/>
    </location>
</feature>
<keyword evidence="5" id="KW-0472">Membrane</keyword>
<dbReference type="SUPFAM" id="SSF47384">
    <property type="entry name" value="Homodimeric domain of signal transducing histidine kinase"/>
    <property type="match status" value="1"/>
</dbReference>
<feature type="signal peptide" evidence="6">
    <location>
        <begin position="1"/>
        <end position="35"/>
    </location>
</feature>
<keyword evidence="3 4" id="KW-0597">Phosphoprotein</keyword>
<feature type="domain" description="Response regulatory" evidence="9">
    <location>
        <begin position="695"/>
        <end position="812"/>
    </location>
</feature>
<evidence type="ECO:0000259" key="9">
    <source>
        <dbReference type="PROSITE" id="PS50110"/>
    </source>
</evidence>
<dbReference type="PRINTS" id="PR00344">
    <property type="entry name" value="BCTRLSENSOR"/>
</dbReference>
<dbReference type="Pfam" id="PF00512">
    <property type="entry name" value="HisKA"/>
    <property type="match status" value="1"/>
</dbReference>
<keyword evidence="5" id="KW-1133">Transmembrane helix</keyword>
<dbReference type="InterPro" id="IPR036097">
    <property type="entry name" value="HisK_dim/P_sf"/>
</dbReference>
<dbReference type="SUPFAM" id="SSF55874">
    <property type="entry name" value="ATPase domain of HSP90 chaperone/DNA topoisomerase II/histidine kinase"/>
    <property type="match status" value="1"/>
</dbReference>
<dbReference type="STRING" id="551996.SAMN05192573_115134"/>
<dbReference type="CDD" id="cd00082">
    <property type="entry name" value="HisKA"/>
    <property type="match status" value="1"/>
</dbReference>
<proteinExistence type="predicted"/>